<dbReference type="AlphaFoldDB" id="A0A1Y2LNM5"/>
<protein>
    <submittedName>
        <fullName evidence="2">Uncharacterized protein</fullName>
    </submittedName>
</protein>
<evidence type="ECO:0000313" key="2">
    <source>
        <dbReference type="EMBL" id="OSS44498.1"/>
    </source>
</evidence>
<organism evidence="2 3">
    <name type="scientific">Epicoccum nigrum</name>
    <name type="common">Soil fungus</name>
    <name type="synonym">Epicoccum purpurascens</name>
    <dbReference type="NCBI Taxonomy" id="105696"/>
    <lineage>
        <taxon>Eukaryota</taxon>
        <taxon>Fungi</taxon>
        <taxon>Dikarya</taxon>
        <taxon>Ascomycota</taxon>
        <taxon>Pezizomycotina</taxon>
        <taxon>Dothideomycetes</taxon>
        <taxon>Pleosporomycetidae</taxon>
        <taxon>Pleosporales</taxon>
        <taxon>Pleosporineae</taxon>
        <taxon>Didymellaceae</taxon>
        <taxon>Epicoccum</taxon>
    </lineage>
</organism>
<dbReference type="EMBL" id="KZ107857">
    <property type="protein sequence ID" value="OSS44498.1"/>
    <property type="molecule type" value="Genomic_DNA"/>
</dbReference>
<proteinExistence type="predicted"/>
<name>A0A1Y2LNM5_EPING</name>
<feature type="region of interest" description="Disordered" evidence="1">
    <location>
        <begin position="55"/>
        <end position="76"/>
    </location>
</feature>
<gene>
    <name evidence="2" type="ORF">B5807_10853</name>
</gene>
<dbReference type="InParanoid" id="A0A1Y2LNM5"/>
<dbReference type="Proteomes" id="UP000193240">
    <property type="component" value="Unassembled WGS sequence"/>
</dbReference>
<sequence>MYHTITSDSQYTQLQSSLLPTQPALLPLDESLLHRLHLLHHPRRLAHGNTKLGHILSHHAHGPNRTPPANRHPGEDNHVPADPAIIPDHHGPAVLDILAAALHGALVRGGEDTHIGAEHAAIAYGDEAAVEDGQVEVCVEALTEGDVAAVVDVEGGLDEHPVVAQAADDGLEQLQALRGENVKPLVWVRRRRVREPRVVSVHRGAGEEAGAVQLRGEGGVADGVFVSLSLRWKKNGLGVSFPYSIPEIIFSYSSHQGTWLRARAFSISWPFFCVAAILSDMESGS</sequence>
<keyword evidence="3" id="KW-1185">Reference proteome</keyword>
<evidence type="ECO:0000313" key="3">
    <source>
        <dbReference type="Proteomes" id="UP000193240"/>
    </source>
</evidence>
<reference evidence="2 3" key="1">
    <citation type="journal article" date="2017" name="Genome Announc.">
        <title>Genome sequence of the saprophytic ascomycete Epicoccum nigrum ICMP 19927 strain isolated from New Zealand.</title>
        <authorList>
            <person name="Fokin M."/>
            <person name="Fleetwood D."/>
            <person name="Weir B.S."/>
            <person name="Villas-Boas S.G."/>
        </authorList>
    </citation>
    <scope>NUCLEOTIDE SEQUENCE [LARGE SCALE GENOMIC DNA]</scope>
    <source>
        <strain evidence="2 3">ICMP 19927</strain>
    </source>
</reference>
<accession>A0A1Y2LNM5</accession>
<evidence type="ECO:0000256" key="1">
    <source>
        <dbReference type="SAM" id="MobiDB-lite"/>
    </source>
</evidence>